<feature type="coiled-coil region" evidence="5">
    <location>
        <begin position="138"/>
        <end position="207"/>
    </location>
</feature>
<feature type="compositionally biased region" description="Basic and acidic residues" evidence="6">
    <location>
        <begin position="833"/>
        <end position="848"/>
    </location>
</feature>
<evidence type="ECO:0000256" key="2">
    <source>
        <dbReference type="ARBA" id="ARBA00023242"/>
    </source>
</evidence>
<gene>
    <name evidence="8" type="primary">LOC115739368</name>
</gene>
<dbReference type="PANTHER" id="PTHR31908">
    <property type="entry name" value="PROTEIN CROWDED NUCLEI 4"/>
    <property type="match status" value="1"/>
</dbReference>
<organism evidence="7 8">
    <name type="scientific">Rhodamnia argentea</name>
    <dbReference type="NCBI Taxonomy" id="178133"/>
    <lineage>
        <taxon>Eukaryota</taxon>
        <taxon>Viridiplantae</taxon>
        <taxon>Streptophyta</taxon>
        <taxon>Embryophyta</taxon>
        <taxon>Tracheophyta</taxon>
        <taxon>Spermatophyta</taxon>
        <taxon>Magnoliopsida</taxon>
        <taxon>eudicotyledons</taxon>
        <taxon>Gunneridae</taxon>
        <taxon>Pentapetalae</taxon>
        <taxon>rosids</taxon>
        <taxon>malvids</taxon>
        <taxon>Myrtales</taxon>
        <taxon>Myrtaceae</taxon>
        <taxon>Myrtoideae</taxon>
        <taxon>Myrteae</taxon>
        <taxon>Australasian group</taxon>
        <taxon>Rhodamnia</taxon>
    </lineage>
</organism>
<feature type="region of interest" description="Disordered" evidence="6">
    <location>
        <begin position="1"/>
        <end position="28"/>
    </location>
</feature>
<proteinExistence type="inferred from homology"/>
<dbReference type="Proteomes" id="UP000827889">
    <property type="component" value="Chromosome 11"/>
</dbReference>
<evidence type="ECO:0000313" key="7">
    <source>
        <dbReference type="Proteomes" id="UP000827889"/>
    </source>
</evidence>
<comment type="similarity">
    <text evidence="4">Belongs to the CRWN family.</text>
</comment>
<dbReference type="GeneID" id="115739368"/>
<feature type="region of interest" description="Disordered" evidence="6">
    <location>
        <begin position="757"/>
        <end position="811"/>
    </location>
</feature>
<feature type="coiled-coil region" evidence="5">
    <location>
        <begin position="268"/>
        <end position="344"/>
    </location>
</feature>
<evidence type="ECO:0000313" key="8">
    <source>
        <dbReference type="RefSeq" id="XP_030528268.1"/>
    </source>
</evidence>
<reference evidence="8" key="1">
    <citation type="submission" date="2025-08" db="UniProtKB">
        <authorList>
            <consortium name="RefSeq"/>
        </authorList>
    </citation>
    <scope>IDENTIFICATION</scope>
    <source>
        <tissue evidence="8">Leaf</tissue>
    </source>
</reference>
<dbReference type="OrthoDB" id="673795at2759"/>
<feature type="coiled-coil region" evidence="5">
    <location>
        <begin position="85"/>
        <end position="112"/>
    </location>
</feature>
<comment type="subcellular location">
    <subcellularLocation>
        <location evidence="3">Nucleus lamina</location>
    </subcellularLocation>
</comment>
<dbReference type="GO" id="GO:0005652">
    <property type="term" value="C:nuclear lamina"/>
    <property type="evidence" value="ECO:0007669"/>
    <property type="project" value="UniProtKB-SubCell"/>
</dbReference>
<keyword evidence="1 5" id="KW-0175">Coiled coil</keyword>
<evidence type="ECO:0000256" key="5">
    <source>
        <dbReference type="SAM" id="Coils"/>
    </source>
</evidence>
<dbReference type="KEGG" id="rarg:115739368"/>
<evidence type="ECO:0000256" key="6">
    <source>
        <dbReference type="SAM" id="MobiDB-lite"/>
    </source>
</evidence>
<protein>
    <submittedName>
        <fullName evidence="8">Protein CROWDED NUCLEI 4</fullName>
    </submittedName>
</protein>
<evidence type="ECO:0000256" key="4">
    <source>
        <dbReference type="ARBA" id="ARBA00024208"/>
    </source>
</evidence>
<accession>A0A8B8P328</accession>
<keyword evidence="2" id="KW-0539">Nucleus</keyword>
<dbReference type="RefSeq" id="XP_030528268.1">
    <property type="nucleotide sequence ID" value="XM_030672408.2"/>
</dbReference>
<sequence length="1099" mass="126969">MASPQPGRFAAIPASSGRVAPLTPSSRALQSPLSNEAIWRRLKDAGFDEESIKRRDKAALIAYIAKLEAEIFDHQHHMGLLILEQKELTSKYEQAKSSAEAAELKYKRNQAAHVSVQAEARKREEALRKSLGVEKECIASLEKALREMRAESAETKVAAENKLSEAHSMVENAQQKFTVAEAKLQAAESLQTEANRYHRLAERKLQEVGAREDDLRRRILSFKSECDAKDNEIFLQRQSLGERQRILEQGEKRLLDGQALLNQREGYISTRSQELDQLEKELEASKADIGKQRGALNDDKSDLELGAASLVEREQDLLRKEVQLNQKEQELLVLQEKLASKESDDIQKVNANHEAVLRLRTAEFESEMEMKRKLVEDEIEAKQRAWELREMDITHQEDQLRERVHDLGIQIRSLTEKEKDVKERSDNLDAREEKLASAEADFELRKDMLQKEKEEINKLKQDLQKSLDLLEDKKKQVDSAKDKLEVMKTETSELSVLEMKLKEELDRVRAEKLEVMAEADKLKLEKAKFESEWESIDEKREELKKDAELIAEERVAVAKFLKDERDSLRIEKDVMRNQYKHDVESLRHEREEFMNRMVQERSEWFSKIQQERADFLLEIEVQKRELEDCIEKRREELESSLRDKEKAFEEEKKNELQRVSSLKEAAEKEFDRVALEIKRLESERMEISLDRERRDREWAELQNSIEELKLQRQKLERQRELLHVDREEICVHIEQMKKLEDLKIALDRKAVEMQQSVSESREMKISGKRHTKQRTTVNNNNSDLDDRIYEVGHGNGPNSPPLQKAGHSSSPNSARFSWIRRYSDLLFRSSEKPHLACEKEPPASKNDEQATPMVRQPKLSLMYDVQKHEQKKRLEGLEMFQPEKHGGEEKTIFEVPTGGEDANEESEKKETASQKSSESITEKGLQTRRKRRVKELLPKDSVDIEPEERKRKKNKGMQDDGGADLFDLANTNHVNAGQPCITDVEDASLSFKETQVVAEETTTLVVDKVVNISVSSEKESLHQCVNEDDDDHLLDLVSKSNKVLLEGGSADVDYVPGGNGILTHETTLKVMLDLSVTLVRVMMYQLKLTRSLEIKVSAK</sequence>
<evidence type="ECO:0000256" key="1">
    <source>
        <dbReference type="ARBA" id="ARBA00023054"/>
    </source>
</evidence>
<feature type="region of interest" description="Disordered" evidence="6">
    <location>
        <begin position="833"/>
        <end position="852"/>
    </location>
</feature>
<feature type="coiled-coil region" evidence="5">
    <location>
        <begin position="397"/>
        <end position="756"/>
    </location>
</feature>
<name>A0A8B8P328_9MYRT</name>
<keyword evidence="7" id="KW-1185">Reference proteome</keyword>
<evidence type="ECO:0000256" key="3">
    <source>
        <dbReference type="ARBA" id="ARBA00024186"/>
    </source>
</evidence>
<feature type="region of interest" description="Disordered" evidence="6">
    <location>
        <begin position="884"/>
        <end position="961"/>
    </location>
</feature>
<dbReference type="GO" id="GO:0006997">
    <property type="term" value="P:nucleus organization"/>
    <property type="evidence" value="ECO:0007669"/>
    <property type="project" value="InterPro"/>
</dbReference>
<dbReference type="InterPro" id="IPR040418">
    <property type="entry name" value="CRWN"/>
</dbReference>
<dbReference type="PANTHER" id="PTHR31908:SF2">
    <property type="entry name" value="PROTEIN CROWDED NUCLEI 4"/>
    <property type="match status" value="1"/>
</dbReference>
<dbReference type="AlphaFoldDB" id="A0A8B8P328"/>